<feature type="transmembrane region" description="Helical" evidence="1">
    <location>
        <begin position="294"/>
        <end position="316"/>
    </location>
</feature>
<evidence type="ECO:0000313" key="4">
    <source>
        <dbReference type="Proteomes" id="UP000245697"/>
    </source>
</evidence>
<name>A0A316FEC9_9ACTN</name>
<feature type="signal peptide" evidence="2">
    <location>
        <begin position="1"/>
        <end position="22"/>
    </location>
</feature>
<protein>
    <submittedName>
        <fullName evidence="3">Uncharacterized protein DUF916</fullName>
    </submittedName>
</protein>
<dbReference type="Proteomes" id="UP000245697">
    <property type="component" value="Unassembled WGS sequence"/>
</dbReference>
<evidence type="ECO:0000313" key="3">
    <source>
        <dbReference type="EMBL" id="PWK46485.1"/>
    </source>
</evidence>
<dbReference type="RefSeq" id="WP_146246374.1">
    <property type="nucleotide sequence ID" value="NZ_BONA01000052.1"/>
</dbReference>
<comment type="caution">
    <text evidence="3">The sequence shown here is derived from an EMBL/GenBank/DDBJ whole genome shotgun (WGS) entry which is preliminary data.</text>
</comment>
<dbReference type="EMBL" id="QGGR01000009">
    <property type="protein sequence ID" value="PWK46485.1"/>
    <property type="molecule type" value="Genomic_DNA"/>
</dbReference>
<keyword evidence="1" id="KW-0472">Membrane</keyword>
<reference evidence="3 4" key="1">
    <citation type="submission" date="2018-05" db="EMBL/GenBank/DDBJ databases">
        <title>Genomic Encyclopedia of Archaeal and Bacterial Type Strains, Phase II (KMG-II): from individual species to whole genera.</title>
        <authorList>
            <person name="Goeker M."/>
        </authorList>
    </citation>
    <scope>NUCLEOTIDE SEQUENCE [LARGE SCALE GENOMIC DNA]</scope>
    <source>
        <strain evidence="3 4">DSM 45184</strain>
    </source>
</reference>
<keyword evidence="1" id="KW-0812">Transmembrane</keyword>
<organism evidence="3 4">
    <name type="scientific">Actinoplanes xinjiangensis</name>
    <dbReference type="NCBI Taxonomy" id="512350"/>
    <lineage>
        <taxon>Bacteria</taxon>
        <taxon>Bacillati</taxon>
        <taxon>Actinomycetota</taxon>
        <taxon>Actinomycetes</taxon>
        <taxon>Micromonosporales</taxon>
        <taxon>Micromonosporaceae</taxon>
        <taxon>Actinoplanes</taxon>
    </lineage>
</organism>
<keyword evidence="1" id="KW-1133">Transmembrane helix</keyword>
<accession>A0A316FEC9</accession>
<feature type="chain" id="PRO_5016318948" evidence="2">
    <location>
        <begin position="23"/>
        <end position="338"/>
    </location>
</feature>
<evidence type="ECO:0000256" key="1">
    <source>
        <dbReference type="SAM" id="Phobius"/>
    </source>
</evidence>
<sequence>MTVRGVLAAVLLLILVPAPARAAPTGLSAVAPGTSDVRWSVQPSSAKGPDGRDFIIRRAAPGETLTDYVGITNLTTRPLAFTVYGTDAYNTDDGSFALLPAAEKATDIGSWIGFGAAKYTVPANTRLDVPFSIKVPVDATPGDHAGGVITSIAEETLDAQGQKVLVDRRVAARVYLTVAGAVAPTLKIDTVRLEYTQSTNPTDGGEMTVRYLVRNTGNLRLRGTGAVRVTGPLGWELARTEAMAIPELLPGGSVTVTEKIIGLQPAVRLNAEISIEPANFDQKLPAVTRGTTVWAWPWALVVLLSLALLYLIFRFIRHRSSRRRPKNLPTTLDPAPAQ</sequence>
<proteinExistence type="predicted"/>
<keyword evidence="2" id="KW-0732">Signal</keyword>
<dbReference type="OrthoDB" id="4336304at2"/>
<dbReference type="AlphaFoldDB" id="A0A316FEC9"/>
<gene>
    <name evidence="3" type="ORF">BC793_10950</name>
</gene>
<keyword evidence="4" id="KW-1185">Reference proteome</keyword>
<evidence type="ECO:0000256" key="2">
    <source>
        <dbReference type="SAM" id="SignalP"/>
    </source>
</evidence>